<dbReference type="RefSeq" id="WP_093416459.1">
    <property type="nucleotide sequence ID" value="NZ_FOXA01000001.1"/>
</dbReference>
<dbReference type="InterPro" id="IPR013517">
    <property type="entry name" value="FG-GAP"/>
</dbReference>
<name>A0A1I5KKK7_9RHOB</name>
<dbReference type="Pfam" id="PF13517">
    <property type="entry name" value="FG-GAP_3"/>
    <property type="match status" value="1"/>
</dbReference>
<evidence type="ECO:0000256" key="1">
    <source>
        <dbReference type="ARBA" id="ARBA00022729"/>
    </source>
</evidence>
<evidence type="ECO:0000256" key="2">
    <source>
        <dbReference type="SAM" id="SignalP"/>
    </source>
</evidence>
<organism evidence="3 4">
    <name type="scientific">Tranquillimonas alkanivorans</name>
    <dbReference type="NCBI Taxonomy" id="441119"/>
    <lineage>
        <taxon>Bacteria</taxon>
        <taxon>Pseudomonadati</taxon>
        <taxon>Pseudomonadota</taxon>
        <taxon>Alphaproteobacteria</taxon>
        <taxon>Rhodobacterales</taxon>
        <taxon>Roseobacteraceae</taxon>
        <taxon>Tranquillimonas</taxon>
    </lineage>
</organism>
<evidence type="ECO:0000313" key="4">
    <source>
        <dbReference type="Proteomes" id="UP000199356"/>
    </source>
</evidence>
<dbReference type="STRING" id="441119.SAMN04488047_101178"/>
<evidence type="ECO:0000313" key="3">
    <source>
        <dbReference type="EMBL" id="SFO85640.1"/>
    </source>
</evidence>
<feature type="chain" id="PRO_5011739688" evidence="2">
    <location>
        <begin position="23"/>
        <end position="237"/>
    </location>
</feature>
<feature type="signal peptide" evidence="2">
    <location>
        <begin position="1"/>
        <end position="22"/>
    </location>
</feature>
<dbReference type="InterPro" id="IPR028994">
    <property type="entry name" value="Integrin_alpha_N"/>
</dbReference>
<dbReference type="Proteomes" id="UP000199356">
    <property type="component" value="Unassembled WGS sequence"/>
</dbReference>
<accession>A0A1I5KKK7</accession>
<reference evidence="3 4" key="1">
    <citation type="submission" date="2016-10" db="EMBL/GenBank/DDBJ databases">
        <authorList>
            <person name="de Groot N.N."/>
        </authorList>
    </citation>
    <scope>NUCLEOTIDE SEQUENCE [LARGE SCALE GENOMIC DNA]</scope>
    <source>
        <strain evidence="3 4">DSM 19547</strain>
    </source>
</reference>
<proteinExistence type="predicted"/>
<gene>
    <name evidence="3" type="ORF">SAMN04488047_101178</name>
</gene>
<dbReference type="SUPFAM" id="SSF69318">
    <property type="entry name" value="Integrin alpha N-terminal domain"/>
    <property type="match status" value="1"/>
</dbReference>
<keyword evidence="1 2" id="KW-0732">Signal</keyword>
<keyword evidence="4" id="KW-1185">Reference proteome</keyword>
<protein>
    <submittedName>
        <fullName evidence="3">Repeat domain-containing protein</fullName>
    </submittedName>
</protein>
<dbReference type="EMBL" id="FOXA01000001">
    <property type="protein sequence ID" value="SFO85640.1"/>
    <property type="molecule type" value="Genomic_DNA"/>
</dbReference>
<dbReference type="AlphaFoldDB" id="A0A1I5KKK7"/>
<dbReference type="OrthoDB" id="58662at2"/>
<sequence length="237" mass="24775">MTARAALLAWALPALLAPAAAAQDVTAARYADPTDRYAHGVLGDDIEHGALVMETAGGPVRLTLPRRRVFEDTAPRLSDIDGDGAREVVVVESDAGLGARLAIYDPNGLVAATDFIGRPFRWLAPVGAGDLDGDGAVEVAFVDRPHLARVLRVVRLDNGRLEEVASASGLTNHRIGERDISGGLRDCGGGLEMILADVGWASVMAARLTGGGLEVRRLGPLDRADALDRALACGTVD</sequence>